<name>A0A1G7CSJ5_9RHOB</name>
<dbReference type="Pfam" id="PF00583">
    <property type="entry name" value="Acetyltransf_1"/>
    <property type="match status" value="1"/>
</dbReference>
<evidence type="ECO:0000313" key="3">
    <source>
        <dbReference type="Proteomes" id="UP000198922"/>
    </source>
</evidence>
<sequence>MSLDQPRAARVTLAPLDPDHLPVLRALRPLPEQEQFSGTAVTILGDDRAGIEVHVILAGGAPVGLFKVDRAYEDGRHFAEAGAWGLRGVMIDARHQGRGIGGAAFGQLPGYLRAAYPDLRRIWLTVNCRNPAARQTYLRGGWIDDGTLYHGGAAGPQHVMRLELA</sequence>
<organism evidence="2 3">
    <name type="scientific">Limimaricola pyoseonensis</name>
    <dbReference type="NCBI Taxonomy" id="521013"/>
    <lineage>
        <taxon>Bacteria</taxon>
        <taxon>Pseudomonadati</taxon>
        <taxon>Pseudomonadota</taxon>
        <taxon>Alphaproteobacteria</taxon>
        <taxon>Rhodobacterales</taxon>
        <taxon>Paracoccaceae</taxon>
        <taxon>Limimaricola</taxon>
    </lineage>
</organism>
<dbReference type="Proteomes" id="UP000198922">
    <property type="component" value="Unassembled WGS sequence"/>
</dbReference>
<dbReference type="EMBL" id="FNAT01000002">
    <property type="protein sequence ID" value="SDE42213.1"/>
    <property type="molecule type" value="Genomic_DNA"/>
</dbReference>
<reference evidence="3" key="1">
    <citation type="submission" date="2016-10" db="EMBL/GenBank/DDBJ databases">
        <authorList>
            <person name="Varghese N."/>
            <person name="Submissions S."/>
        </authorList>
    </citation>
    <scope>NUCLEOTIDE SEQUENCE [LARGE SCALE GENOMIC DNA]</scope>
    <source>
        <strain evidence="3">DSM 21424</strain>
    </source>
</reference>
<evidence type="ECO:0000313" key="2">
    <source>
        <dbReference type="EMBL" id="SDE42213.1"/>
    </source>
</evidence>
<dbReference type="InterPro" id="IPR016181">
    <property type="entry name" value="Acyl_CoA_acyltransferase"/>
</dbReference>
<dbReference type="AlphaFoldDB" id="A0A1G7CSJ5"/>
<dbReference type="PROSITE" id="PS51186">
    <property type="entry name" value="GNAT"/>
    <property type="match status" value="1"/>
</dbReference>
<protein>
    <submittedName>
        <fullName evidence="2">Protein N-acetyltransferase, RimJ/RimL family</fullName>
    </submittedName>
</protein>
<gene>
    <name evidence="2" type="ORF">SAMN04488567_1623</name>
</gene>
<keyword evidence="2" id="KW-0808">Transferase</keyword>
<proteinExistence type="predicted"/>
<feature type="domain" description="N-acetyltransferase" evidence="1">
    <location>
        <begin position="11"/>
        <end position="165"/>
    </location>
</feature>
<dbReference type="SUPFAM" id="SSF55729">
    <property type="entry name" value="Acyl-CoA N-acyltransferases (Nat)"/>
    <property type="match status" value="1"/>
</dbReference>
<dbReference type="STRING" id="521013.SAMN04488567_1623"/>
<dbReference type="Gene3D" id="3.40.630.30">
    <property type="match status" value="1"/>
</dbReference>
<keyword evidence="3" id="KW-1185">Reference proteome</keyword>
<accession>A0A1G7CSJ5</accession>
<dbReference type="GO" id="GO:0016747">
    <property type="term" value="F:acyltransferase activity, transferring groups other than amino-acyl groups"/>
    <property type="evidence" value="ECO:0007669"/>
    <property type="project" value="InterPro"/>
</dbReference>
<dbReference type="InterPro" id="IPR000182">
    <property type="entry name" value="GNAT_dom"/>
</dbReference>
<evidence type="ECO:0000259" key="1">
    <source>
        <dbReference type="PROSITE" id="PS51186"/>
    </source>
</evidence>
<dbReference type="RefSeq" id="WP_090110874.1">
    <property type="nucleotide sequence ID" value="NZ_FNAT01000002.1"/>
</dbReference>